<comment type="caution">
    <text evidence="3">The sequence shown here is derived from an EMBL/GenBank/DDBJ whole genome shotgun (WGS) entry which is preliminary data.</text>
</comment>
<dbReference type="HOGENOM" id="CLU_392251_0_0_10"/>
<dbReference type="EMBL" id="ADLD01000004">
    <property type="protein sequence ID" value="EHB93111.1"/>
    <property type="molecule type" value="Genomic_DNA"/>
</dbReference>
<evidence type="ECO:0000256" key="1">
    <source>
        <dbReference type="ARBA" id="ARBA00022801"/>
    </source>
</evidence>
<dbReference type="PANTHER" id="PTHR43053">
    <property type="entry name" value="GLYCOSIDASE FAMILY 31"/>
    <property type="match status" value="1"/>
</dbReference>
<dbReference type="GO" id="GO:0004557">
    <property type="term" value="F:alpha-galactosidase activity"/>
    <property type="evidence" value="ECO:0007669"/>
    <property type="project" value="InterPro"/>
</dbReference>
<dbReference type="PATRIC" id="fig|742725.3.peg.422"/>
<proteinExistence type="predicted"/>
<evidence type="ECO:0000313" key="3">
    <source>
        <dbReference type="EMBL" id="EHB93111.1"/>
    </source>
</evidence>
<gene>
    <name evidence="3" type="ORF">HMPREF9450_00377</name>
</gene>
<dbReference type="InterPro" id="IPR013785">
    <property type="entry name" value="Aldolase_TIM"/>
</dbReference>
<dbReference type="GO" id="GO:0016052">
    <property type="term" value="P:carbohydrate catabolic process"/>
    <property type="evidence" value="ECO:0007669"/>
    <property type="project" value="InterPro"/>
</dbReference>
<evidence type="ECO:0000256" key="2">
    <source>
        <dbReference type="ARBA" id="ARBA00023295"/>
    </source>
</evidence>
<keyword evidence="1" id="KW-0378">Hydrolase</keyword>
<protein>
    <recommendedName>
        <fullName evidence="5">Alpha-galactosidase</fullName>
    </recommendedName>
</protein>
<dbReference type="Pfam" id="PF02065">
    <property type="entry name" value="Melibiase"/>
    <property type="match status" value="1"/>
</dbReference>
<dbReference type="CDD" id="cd14791">
    <property type="entry name" value="GH36"/>
    <property type="match status" value="1"/>
</dbReference>
<dbReference type="eggNOG" id="COG3345">
    <property type="taxonomic scope" value="Bacteria"/>
</dbReference>
<dbReference type="InterPro" id="IPR038417">
    <property type="entry name" value="Alpga-gal_N_sf"/>
</dbReference>
<dbReference type="Proteomes" id="UP000006008">
    <property type="component" value="Unassembled WGS sequence"/>
</dbReference>
<dbReference type="InterPro" id="IPR002252">
    <property type="entry name" value="Glyco_hydro_36"/>
</dbReference>
<accession>G5H617</accession>
<organism evidence="3 4">
    <name type="scientific">Alistipes indistinctus YIT 12060</name>
    <dbReference type="NCBI Taxonomy" id="742725"/>
    <lineage>
        <taxon>Bacteria</taxon>
        <taxon>Pseudomonadati</taxon>
        <taxon>Bacteroidota</taxon>
        <taxon>Bacteroidia</taxon>
        <taxon>Bacteroidales</taxon>
        <taxon>Rikenellaceae</taxon>
        <taxon>Alistipes</taxon>
    </lineage>
</organism>
<keyword evidence="2" id="KW-0326">Glycosidase</keyword>
<dbReference type="AlphaFoldDB" id="G5H617"/>
<name>G5H617_9BACT</name>
<evidence type="ECO:0000313" key="4">
    <source>
        <dbReference type="Proteomes" id="UP000006008"/>
    </source>
</evidence>
<dbReference type="InterPro" id="IPR017853">
    <property type="entry name" value="GH"/>
</dbReference>
<evidence type="ECO:0008006" key="5">
    <source>
        <dbReference type="Google" id="ProtNLM"/>
    </source>
</evidence>
<reference evidence="3 4" key="1">
    <citation type="submission" date="2011-08" db="EMBL/GenBank/DDBJ databases">
        <title>The Genome Sequence of Alistipes indistinctus YIT 12060.</title>
        <authorList>
            <consortium name="The Broad Institute Genome Sequencing Platform"/>
            <person name="Earl A."/>
            <person name="Ward D."/>
            <person name="Feldgarden M."/>
            <person name="Gevers D."/>
            <person name="Morotomi M."/>
            <person name="Young S.K."/>
            <person name="Zeng Q."/>
            <person name="Gargeya S."/>
            <person name="Fitzgerald M."/>
            <person name="Haas B."/>
            <person name="Abouelleil A."/>
            <person name="Alvarado L."/>
            <person name="Arachchi H.M."/>
            <person name="Berlin A."/>
            <person name="Brown A."/>
            <person name="Chapman S.B."/>
            <person name="Chen Z."/>
            <person name="Dunbar C."/>
            <person name="Freedman E."/>
            <person name="Gearin G."/>
            <person name="Gellesch M."/>
            <person name="Goldberg J."/>
            <person name="Griggs A."/>
            <person name="Gujja S."/>
            <person name="Heiman D."/>
            <person name="Howarth C."/>
            <person name="Larson L."/>
            <person name="Lui A."/>
            <person name="MacDonald P.J.P."/>
            <person name="Montmayeur A."/>
            <person name="Murphy C."/>
            <person name="Neiman D."/>
            <person name="Pearson M."/>
            <person name="Priest M."/>
            <person name="Roberts A."/>
            <person name="Saif S."/>
            <person name="Shea T."/>
            <person name="Shenoy N."/>
            <person name="Sisk P."/>
            <person name="Stolte C."/>
            <person name="Sykes S."/>
            <person name="Wortman J."/>
            <person name="Nusbaum C."/>
            <person name="Birren B."/>
        </authorList>
    </citation>
    <scope>NUCLEOTIDE SEQUENCE [LARGE SCALE GENOMIC DNA]</scope>
    <source>
        <strain evidence="3 4">YIT 12060</strain>
    </source>
</reference>
<dbReference type="Gene3D" id="2.70.98.60">
    <property type="entry name" value="alpha-galactosidase from lactobacil brevis"/>
    <property type="match status" value="1"/>
</dbReference>
<dbReference type="Gene3D" id="3.20.20.70">
    <property type="entry name" value="Aldolase class I"/>
    <property type="match status" value="1"/>
</dbReference>
<dbReference type="SUPFAM" id="SSF51445">
    <property type="entry name" value="(Trans)glycosidases"/>
    <property type="match status" value="1"/>
</dbReference>
<dbReference type="STRING" id="742725.HMPREF9450_00377"/>
<dbReference type="PRINTS" id="PR00743">
    <property type="entry name" value="GLHYDRLASE36"/>
</dbReference>
<sequence length="743" mass="83965">MQLSRTLSLLLQCPVLPDRTCSGIRPCRTELSTHKATMPFPIRMLVLALLLCPLVSHAQTTVRLDGTPDVAEWIAARFAKGKQPPFSFVYNGIPSSEFLTRWQYEKEKIASPDPQTVRERHIYTDPATGLKVECDVTGFKDFHAVEWVLHFTNTSQTDTPILERNDVADLTFTNRTPGTFSLLSARGSVGSRADFMVSQRELPADSTIRLAPQGGRSSDCTAFPMFNLIAPNGRQGVMAAIGWSGGWQAALTGGTSAPIANRQAVRSGNVTAPGTRSALTLQTGMERFHLYLKPGERIRTPLVSLMFWNGDNLMTGQNKFRRFLLAHHSRQLDGKFAEYPYASGFALPGPEPCTENGCLTEEMAIAMARRHKQFNLVPEVFWLDAGWYTDSGAPVYDWCDCVGTWTPDTTRFPNGLRPLSDEAHRLGARFLLWFEPERVSRGSWLAREHQPWLLHTPRRNSALLDLGNPEALEWLCTHVGDMIEREGIDIYRQDFNHPPKPFWEDNEQPDRIGMTEIRHIEGLYTYWDYLLSRFPRLLIDNCAAGGRRIDLETLSRSAPLWRTDYPYGEVTGYQSHTYGLNFFLPQHGTGMWETDDYSTRSSLGAAVVATWDLSTRKLKVADIQRAIANFKKYRPYYYEDYYPLTGIIDTQSDSIWLAYQMHRPSDNSGIVVAFRRPEAVSDRITVRLSGIDPAAAYDVYNDNTGLTLRMDGRQLLDGLMLQIPQKRGSLLLHYTATTPETAR</sequence>
<keyword evidence="4" id="KW-1185">Reference proteome</keyword>
<dbReference type="InterPro" id="IPR050985">
    <property type="entry name" value="Alpha-glycosidase_related"/>
</dbReference>
<dbReference type="PANTHER" id="PTHR43053:SF3">
    <property type="entry name" value="ALPHA-GALACTOSIDASE C-RELATED"/>
    <property type="match status" value="1"/>
</dbReference>